<protein>
    <submittedName>
        <fullName evidence="2 3">Flagellar protein FlgJ</fullName>
    </submittedName>
</protein>
<gene>
    <name evidence="2" type="ORF">ZHAS_00013569</name>
</gene>
<dbReference type="AlphaFoldDB" id="A0A084W5T7"/>
<dbReference type="EMBL" id="ATLV01020694">
    <property type="status" value="NOT_ANNOTATED_CDS"/>
    <property type="molecule type" value="Genomic_DNA"/>
</dbReference>
<dbReference type="Proteomes" id="UP000030765">
    <property type="component" value="Unassembled WGS sequence"/>
</dbReference>
<evidence type="ECO:0000313" key="4">
    <source>
        <dbReference type="Proteomes" id="UP000030765"/>
    </source>
</evidence>
<sequence length="212" mass="23710">MPFQLFAVFSFGSATVGPFCSPRRTETHTHEHAATRHTFTRTDRQMRPENRAGFCSANRWSEVVGAVLLIFANTQNHTFPAPRAKGNHVRIARHQPRPRWSTRALAEGWLLRGGWAGKPSANVAGHARTHTTHTRLVVEMHRFLAGPRSARQPRKRTAPYPRPTVKGASYAYYGLAVVVRPPPEVGSVRSCRVINLDWKANSARPPTVPRPS</sequence>
<reference evidence="2 4" key="1">
    <citation type="journal article" date="2014" name="BMC Genomics">
        <title>Genome sequence of Anopheles sinensis provides insight into genetics basis of mosquito competence for malaria parasites.</title>
        <authorList>
            <person name="Zhou D."/>
            <person name="Zhang D."/>
            <person name="Ding G."/>
            <person name="Shi L."/>
            <person name="Hou Q."/>
            <person name="Ye Y."/>
            <person name="Xu Y."/>
            <person name="Zhou H."/>
            <person name="Xiong C."/>
            <person name="Li S."/>
            <person name="Yu J."/>
            <person name="Hong S."/>
            <person name="Yu X."/>
            <person name="Zou P."/>
            <person name="Chen C."/>
            <person name="Chang X."/>
            <person name="Wang W."/>
            <person name="Lv Y."/>
            <person name="Sun Y."/>
            <person name="Ma L."/>
            <person name="Shen B."/>
            <person name="Zhu C."/>
        </authorList>
    </citation>
    <scope>NUCLEOTIDE SEQUENCE [LARGE SCALE GENOMIC DNA]</scope>
</reference>
<feature type="region of interest" description="Disordered" evidence="1">
    <location>
        <begin position="23"/>
        <end position="43"/>
    </location>
</feature>
<dbReference type="EnsemblMetazoa" id="ASIC013569-RA">
    <property type="protein sequence ID" value="ASIC013569-PA"/>
    <property type="gene ID" value="ASIC013569"/>
</dbReference>
<organism evidence="2">
    <name type="scientific">Anopheles sinensis</name>
    <name type="common">Mosquito</name>
    <dbReference type="NCBI Taxonomy" id="74873"/>
    <lineage>
        <taxon>Eukaryota</taxon>
        <taxon>Metazoa</taxon>
        <taxon>Ecdysozoa</taxon>
        <taxon>Arthropoda</taxon>
        <taxon>Hexapoda</taxon>
        <taxon>Insecta</taxon>
        <taxon>Pterygota</taxon>
        <taxon>Neoptera</taxon>
        <taxon>Endopterygota</taxon>
        <taxon>Diptera</taxon>
        <taxon>Nematocera</taxon>
        <taxon>Culicoidea</taxon>
        <taxon>Culicidae</taxon>
        <taxon>Anophelinae</taxon>
        <taxon>Anopheles</taxon>
    </lineage>
</organism>
<name>A0A084W5T7_ANOSI</name>
<reference evidence="3" key="2">
    <citation type="submission" date="2020-05" db="UniProtKB">
        <authorList>
            <consortium name="EnsemblMetazoa"/>
        </authorList>
    </citation>
    <scope>IDENTIFICATION</scope>
</reference>
<dbReference type="VEuPathDB" id="VectorBase:ASIC013569"/>
<evidence type="ECO:0000313" key="3">
    <source>
        <dbReference type="EnsemblMetazoa" id="ASIC013569-PA"/>
    </source>
</evidence>
<keyword evidence="4" id="KW-1185">Reference proteome</keyword>
<accession>A0A084W5T7</accession>
<evidence type="ECO:0000256" key="1">
    <source>
        <dbReference type="SAM" id="MobiDB-lite"/>
    </source>
</evidence>
<evidence type="ECO:0000313" key="2">
    <source>
        <dbReference type="EMBL" id="KFB45581.1"/>
    </source>
</evidence>
<keyword evidence="2" id="KW-0282">Flagellum</keyword>
<keyword evidence="2" id="KW-0969">Cilium</keyword>
<keyword evidence="2" id="KW-0966">Cell projection</keyword>
<dbReference type="EMBL" id="KE525305">
    <property type="protein sequence ID" value="KFB45581.1"/>
    <property type="molecule type" value="Genomic_DNA"/>
</dbReference>
<proteinExistence type="predicted"/>